<protein>
    <recommendedName>
        <fullName evidence="2">UBE2O-like tandem tSH3-B domain-containing protein</fullName>
    </recommendedName>
</protein>
<keyword evidence="5" id="KW-1185">Reference proteome</keyword>
<dbReference type="EMBL" id="CAUOFW020000481">
    <property type="protein sequence ID" value="CAK9134558.1"/>
    <property type="molecule type" value="Genomic_DNA"/>
</dbReference>
<evidence type="ECO:0000256" key="1">
    <source>
        <dbReference type="SAM" id="MobiDB-lite"/>
    </source>
</evidence>
<feature type="region of interest" description="Disordered" evidence="1">
    <location>
        <begin position="89"/>
        <end position="147"/>
    </location>
</feature>
<evidence type="ECO:0000313" key="5">
    <source>
        <dbReference type="Proteomes" id="UP001642360"/>
    </source>
</evidence>
<dbReference type="Pfam" id="PF23046">
    <property type="entry name" value="tSH3-B_UBE2O"/>
    <property type="match status" value="1"/>
</dbReference>
<sequence>MVSNSFLTLPFHVFIRWKLNKPLDTPKVEEPTTGNDKAALNIGCQESSSKRNANSECKPDEFVRNLQPVACIYRQDDVRSNSTGKIVLVPELAGDSDSDGSITDDEDEDDENANDDDETGPNEVDGWDGKRNDDGSTDRSRVGGNYKSSLLPADQVTVLEMDESETSHKIDDVTVVDGGFLHGDYVAFASHPTGQIGLVVDVNISVDLLAADGSVLKDVSSKDLKCVRDFTVGDVVVLGPWVGRIQDVVDNVTVLFHDSSVCEVMKADPLHLKPVRKNIVQDVHFPYYPGQRVKTSSSSVFKNNNAVVRIKCHPQVVPLLSSSLVLQWGKKWLRIEGGKSRVWARLFSG</sequence>
<name>A0ABC8QPU2_9AQUA</name>
<comment type="caution">
    <text evidence="3">The sequence shown here is derived from an EMBL/GenBank/DDBJ whole genome shotgun (WGS) entry which is preliminary data.</text>
</comment>
<organism evidence="3 5">
    <name type="scientific">Ilex paraguariensis</name>
    <name type="common">yerba mate</name>
    <dbReference type="NCBI Taxonomy" id="185542"/>
    <lineage>
        <taxon>Eukaryota</taxon>
        <taxon>Viridiplantae</taxon>
        <taxon>Streptophyta</taxon>
        <taxon>Embryophyta</taxon>
        <taxon>Tracheophyta</taxon>
        <taxon>Spermatophyta</taxon>
        <taxon>Magnoliopsida</taxon>
        <taxon>eudicotyledons</taxon>
        <taxon>Gunneridae</taxon>
        <taxon>Pentapetalae</taxon>
        <taxon>asterids</taxon>
        <taxon>campanulids</taxon>
        <taxon>Aquifoliales</taxon>
        <taxon>Aquifoliaceae</taxon>
        <taxon>Ilex</taxon>
    </lineage>
</organism>
<reference evidence="3 5" key="1">
    <citation type="submission" date="2024-02" db="EMBL/GenBank/DDBJ databases">
        <authorList>
            <person name="Vignale AGUSTIN F."/>
            <person name="Sosa J E."/>
            <person name="Modenutti C."/>
        </authorList>
    </citation>
    <scope>NUCLEOTIDE SEQUENCE [LARGE SCALE GENOMIC DNA]</scope>
</reference>
<evidence type="ECO:0000259" key="2">
    <source>
        <dbReference type="Pfam" id="PF23046"/>
    </source>
</evidence>
<dbReference type="EMBL" id="CAUOFW020001647">
    <property type="protein sequence ID" value="CAK9147109.1"/>
    <property type="molecule type" value="Genomic_DNA"/>
</dbReference>
<dbReference type="InterPro" id="IPR057735">
    <property type="entry name" value="UBE2O-like_tSH3-B"/>
</dbReference>
<proteinExistence type="predicted"/>
<evidence type="ECO:0000313" key="4">
    <source>
        <dbReference type="EMBL" id="CAK9147109.1"/>
    </source>
</evidence>
<accession>A0ABC8QPU2</accession>
<gene>
    <name evidence="3" type="ORF">ILEXP_LOCUS1490</name>
    <name evidence="4" type="ORF">ILEXP_LOCUS14987</name>
</gene>
<feature type="compositionally biased region" description="Basic and acidic residues" evidence="1">
    <location>
        <begin position="127"/>
        <end position="141"/>
    </location>
</feature>
<feature type="domain" description="UBE2O-like tandem tSH3-B" evidence="2">
    <location>
        <begin position="232"/>
        <end position="304"/>
    </location>
</feature>
<dbReference type="Proteomes" id="UP001642360">
    <property type="component" value="Unassembled WGS sequence"/>
</dbReference>
<feature type="compositionally biased region" description="Acidic residues" evidence="1">
    <location>
        <begin position="94"/>
        <end position="120"/>
    </location>
</feature>
<dbReference type="AlphaFoldDB" id="A0ABC8QPU2"/>
<evidence type="ECO:0000313" key="3">
    <source>
        <dbReference type="EMBL" id="CAK9134558.1"/>
    </source>
</evidence>